<comment type="caution">
    <text evidence="1">The sequence shown here is derived from an EMBL/GenBank/DDBJ whole genome shotgun (WGS) entry which is preliminary data.</text>
</comment>
<evidence type="ECO:0000313" key="1">
    <source>
        <dbReference type="EMBL" id="KAJ8878227.1"/>
    </source>
</evidence>
<name>A0ABQ9H1U2_9NEOP</name>
<organism evidence="1 2">
    <name type="scientific">Dryococelus australis</name>
    <dbReference type="NCBI Taxonomy" id="614101"/>
    <lineage>
        <taxon>Eukaryota</taxon>
        <taxon>Metazoa</taxon>
        <taxon>Ecdysozoa</taxon>
        <taxon>Arthropoda</taxon>
        <taxon>Hexapoda</taxon>
        <taxon>Insecta</taxon>
        <taxon>Pterygota</taxon>
        <taxon>Neoptera</taxon>
        <taxon>Polyneoptera</taxon>
        <taxon>Phasmatodea</taxon>
        <taxon>Verophasmatodea</taxon>
        <taxon>Anareolatae</taxon>
        <taxon>Phasmatidae</taxon>
        <taxon>Eurycanthinae</taxon>
        <taxon>Dryococelus</taxon>
    </lineage>
</organism>
<keyword evidence="2" id="KW-1185">Reference proteome</keyword>
<sequence>MLCQARLLGPRSPGVTCDYSVPSTATSIIGLSHSSSTALAEGTEMVTAPAVGSSFLVEDHLQPAQKSFLRAILKTTSSRAYHVHSLLYWGVCPETGHGKVNSRSQNDSSGYSSVKHLRLRPLFTAQVFKCCTTVCNIARNEDIVQPLLMQEDEDDM</sequence>
<evidence type="ECO:0000313" key="2">
    <source>
        <dbReference type="Proteomes" id="UP001159363"/>
    </source>
</evidence>
<accession>A0ABQ9H1U2</accession>
<dbReference type="EMBL" id="JARBHB010000007">
    <property type="protein sequence ID" value="KAJ8878227.1"/>
    <property type="molecule type" value="Genomic_DNA"/>
</dbReference>
<reference evidence="1 2" key="1">
    <citation type="submission" date="2023-02" db="EMBL/GenBank/DDBJ databases">
        <title>LHISI_Scaffold_Assembly.</title>
        <authorList>
            <person name="Stuart O.P."/>
            <person name="Cleave R."/>
            <person name="Magrath M.J.L."/>
            <person name="Mikheyev A.S."/>
        </authorList>
    </citation>
    <scope>NUCLEOTIDE SEQUENCE [LARGE SCALE GENOMIC DNA]</scope>
    <source>
        <strain evidence="1">Daus_M_001</strain>
        <tissue evidence="1">Leg muscle</tissue>
    </source>
</reference>
<gene>
    <name evidence="1" type="ORF">PR048_018804</name>
</gene>
<proteinExistence type="predicted"/>
<dbReference type="Proteomes" id="UP001159363">
    <property type="component" value="Chromosome 6"/>
</dbReference>
<protein>
    <submittedName>
        <fullName evidence="1">Uncharacterized protein</fullName>
    </submittedName>
</protein>